<dbReference type="SUPFAM" id="SSF63418">
    <property type="entry name" value="MurE/MurF N-terminal domain"/>
    <property type="match status" value="1"/>
</dbReference>
<protein>
    <recommendedName>
        <fullName evidence="10 11">UDP-N-acetylmuramoyl-tripeptide--D-alanyl-D-alanine ligase</fullName>
        <ecNumber evidence="10 11">6.3.2.10</ecNumber>
    </recommendedName>
    <alternativeName>
        <fullName evidence="10">D-alanyl-D-alanine-adding enzyme</fullName>
    </alternativeName>
</protein>
<dbReference type="Pfam" id="PF02875">
    <property type="entry name" value="Mur_ligase_C"/>
    <property type="match status" value="1"/>
</dbReference>
<dbReference type="AlphaFoldDB" id="A0A1G9JN66"/>
<keyword evidence="8 10" id="KW-0131">Cell cycle</keyword>
<gene>
    <name evidence="10" type="primary">murF</name>
    <name evidence="15" type="ORF">SAMN04488692_10442</name>
</gene>
<dbReference type="RefSeq" id="WP_159429784.1">
    <property type="nucleotide sequence ID" value="NZ_FNGO01000004.1"/>
</dbReference>
<feature type="domain" description="Mur ligase C-terminal" evidence="13">
    <location>
        <begin position="326"/>
        <end position="449"/>
    </location>
</feature>
<evidence type="ECO:0000259" key="14">
    <source>
        <dbReference type="Pfam" id="PF08245"/>
    </source>
</evidence>
<evidence type="ECO:0000256" key="2">
    <source>
        <dbReference type="ARBA" id="ARBA00022598"/>
    </source>
</evidence>
<evidence type="ECO:0000256" key="8">
    <source>
        <dbReference type="ARBA" id="ARBA00023306"/>
    </source>
</evidence>
<keyword evidence="4 10" id="KW-0547">Nucleotide-binding</keyword>
<dbReference type="InterPro" id="IPR000713">
    <property type="entry name" value="Mur_ligase_N"/>
</dbReference>
<dbReference type="NCBIfam" id="TIGR01143">
    <property type="entry name" value="murF"/>
    <property type="match status" value="1"/>
</dbReference>
<dbReference type="Gene3D" id="3.40.1390.10">
    <property type="entry name" value="MurE/MurF, N-terminal domain"/>
    <property type="match status" value="1"/>
</dbReference>
<evidence type="ECO:0000256" key="7">
    <source>
        <dbReference type="ARBA" id="ARBA00022984"/>
    </source>
</evidence>
<dbReference type="GO" id="GO:0005737">
    <property type="term" value="C:cytoplasm"/>
    <property type="evidence" value="ECO:0007669"/>
    <property type="project" value="UniProtKB-SubCell"/>
</dbReference>
<proteinExistence type="inferred from homology"/>
<keyword evidence="7 10" id="KW-0573">Peptidoglycan synthesis</keyword>
<accession>A0A1G9JN66</accession>
<dbReference type="Pfam" id="PF08245">
    <property type="entry name" value="Mur_ligase_M"/>
    <property type="match status" value="1"/>
</dbReference>
<dbReference type="GO" id="GO:0008766">
    <property type="term" value="F:UDP-N-acetylmuramoylalanyl-D-glutamyl-2,6-diaminopimelate-D-alanyl-D-alanine ligase activity"/>
    <property type="evidence" value="ECO:0007669"/>
    <property type="project" value="RHEA"/>
</dbReference>
<dbReference type="InterPro" id="IPR051046">
    <property type="entry name" value="MurCDEF_CellWall_CoF430Synth"/>
</dbReference>
<evidence type="ECO:0000256" key="4">
    <source>
        <dbReference type="ARBA" id="ARBA00022741"/>
    </source>
</evidence>
<feature type="domain" description="Mur ligase central" evidence="14">
    <location>
        <begin position="110"/>
        <end position="302"/>
    </location>
</feature>
<feature type="binding site" evidence="10">
    <location>
        <begin position="112"/>
        <end position="118"/>
    </location>
    <ligand>
        <name>ATP</name>
        <dbReference type="ChEBI" id="CHEBI:30616"/>
    </ligand>
</feature>
<evidence type="ECO:0000259" key="12">
    <source>
        <dbReference type="Pfam" id="PF01225"/>
    </source>
</evidence>
<keyword evidence="6 10" id="KW-0133">Cell shape</keyword>
<keyword evidence="9 10" id="KW-0961">Cell wall biogenesis/degradation</keyword>
<evidence type="ECO:0000313" key="15">
    <source>
        <dbReference type="EMBL" id="SDL38891.1"/>
    </source>
</evidence>
<dbReference type="PANTHER" id="PTHR43024">
    <property type="entry name" value="UDP-N-ACETYLMURAMOYL-TRIPEPTIDE--D-ALANYL-D-ALANINE LIGASE"/>
    <property type="match status" value="1"/>
</dbReference>
<dbReference type="Gene3D" id="3.90.190.20">
    <property type="entry name" value="Mur ligase, C-terminal domain"/>
    <property type="match status" value="1"/>
</dbReference>
<dbReference type="InterPro" id="IPR013221">
    <property type="entry name" value="Mur_ligase_cen"/>
</dbReference>
<comment type="similarity">
    <text evidence="10">Belongs to the MurCDEF family. MurF subfamily.</text>
</comment>
<keyword evidence="5 10" id="KW-0067">ATP-binding</keyword>
<dbReference type="GO" id="GO:0005524">
    <property type="term" value="F:ATP binding"/>
    <property type="evidence" value="ECO:0007669"/>
    <property type="project" value="UniProtKB-UniRule"/>
</dbReference>
<dbReference type="GO" id="GO:0051301">
    <property type="term" value="P:cell division"/>
    <property type="evidence" value="ECO:0007669"/>
    <property type="project" value="UniProtKB-KW"/>
</dbReference>
<dbReference type="EMBL" id="FNGO01000004">
    <property type="protein sequence ID" value="SDL38891.1"/>
    <property type="molecule type" value="Genomic_DNA"/>
</dbReference>
<dbReference type="SUPFAM" id="SSF53244">
    <property type="entry name" value="MurD-like peptide ligases, peptide-binding domain"/>
    <property type="match status" value="1"/>
</dbReference>
<dbReference type="SUPFAM" id="SSF53623">
    <property type="entry name" value="MurD-like peptide ligases, catalytic domain"/>
    <property type="match status" value="1"/>
</dbReference>
<dbReference type="GO" id="GO:0047480">
    <property type="term" value="F:UDP-N-acetylmuramoyl-tripeptide-D-alanyl-D-alanine ligase activity"/>
    <property type="evidence" value="ECO:0007669"/>
    <property type="project" value="UniProtKB-UniRule"/>
</dbReference>
<dbReference type="Proteomes" id="UP000199476">
    <property type="component" value="Unassembled WGS sequence"/>
</dbReference>
<dbReference type="HAMAP" id="MF_02019">
    <property type="entry name" value="MurF"/>
    <property type="match status" value="1"/>
</dbReference>
<reference evidence="15 16" key="1">
    <citation type="submission" date="2016-10" db="EMBL/GenBank/DDBJ databases">
        <authorList>
            <person name="de Groot N.N."/>
        </authorList>
    </citation>
    <scope>NUCLEOTIDE SEQUENCE [LARGE SCALE GENOMIC DNA]</scope>
    <source>
        <strain evidence="15 16">SLAS-1</strain>
    </source>
</reference>
<keyword evidence="2 10" id="KW-0436">Ligase</keyword>
<dbReference type="UniPathway" id="UPA00219"/>
<dbReference type="Pfam" id="PF01225">
    <property type="entry name" value="Mur_ligase"/>
    <property type="match status" value="1"/>
</dbReference>
<sequence length="465" mass="51350">MISMNLSEIAEATGGKIVQGNPGRDYSNLVIDSRNAKPGDIFVAIVGENNDGHDFIFEALSNGAELIIASRSINPEAGESILQVKDTTRALQDLASYHRGLMEDVTVIGVTGSAGKTTTRDILYNVLGEDFRAYKSPENYNNEYGLPLTLLGLNGDEDVIVLEMGARNLGDIELLAEIARPHMGIITNIGAAHLENFGSLEKVTRAKSELLENMAGSGTGILNYDDENIRQVSGKFDDISMISYSLEDDNADYYADDVEVYPSGKKSEFKVREKSTGDRKRMVMNRSGKHNVYNALSAVAAARKLNMDWGSIQKGLLNIEVTELRQEIREFRGATIINDAYNANPLSMRAALDYLTSLEGDRNIAVLGTMLELGGFERVAHLDLGEYIEELDLDMLITLDRTARTIAEGAKKSGMDREKIYTFQDKENISVFLEDMIKPGDNILVKGSRRLKMEKIVELLLEQGE</sequence>
<comment type="catalytic activity">
    <reaction evidence="10 11">
        <text>D-alanyl-D-alanine + UDP-N-acetyl-alpha-D-muramoyl-L-alanyl-gamma-D-glutamyl-meso-2,6-diaminopimelate + ATP = UDP-N-acetyl-alpha-D-muramoyl-L-alanyl-gamma-D-glutamyl-meso-2,6-diaminopimeloyl-D-alanyl-D-alanine + ADP + phosphate + H(+)</text>
        <dbReference type="Rhea" id="RHEA:28374"/>
        <dbReference type="ChEBI" id="CHEBI:15378"/>
        <dbReference type="ChEBI" id="CHEBI:30616"/>
        <dbReference type="ChEBI" id="CHEBI:43474"/>
        <dbReference type="ChEBI" id="CHEBI:57822"/>
        <dbReference type="ChEBI" id="CHEBI:61386"/>
        <dbReference type="ChEBI" id="CHEBI:83905"/>
        <dbReference type="ChEBI" id="CHEBI:456216"/>
        <dbReference type="EC" id="6.3.2.10"/>
    </reaction>
</comment>
<comment type="function">
    <text evidence="10 11">Involved in cell wall formation. Catalyzes the final step in the synthesis of UDP-N-acetylmuramoyl-pentapeptide, the precursor of murein.</text>
</comment>
<keyword evidence="1 10" id="KW-0963">Cytoplasm</keyword>
<evidence type="ECO:0000256" key="6">
    <source>
        <dbReference type="ARBA" id="ARBA00022960"/>
    </source>
</evidence>
<evidence type="ECO:0000313" key="16">
    <source>
        <dbReference type="Proteomes" id="UP000199476"/>
    </source>
</evidence>
<dbReference type="GO" id="GO:0008360">
    <property type="term" value="P:regulation of cell shape"/>
    <property type="evidence" value="ECO:0007669"/>
    <property type="project" value="UniProtKB-KW"/>
</dbReference>
<organism evidence="15 16">
    <name type="scientific">Halarsenatibacter silvermanii</name>
    <dbReference type="NCBI Taxonomy" id="321763"/>
    <lineage>
        <taxon>Bacteria</taxon>
        <taxon>Bacillati</taxon>
        <taxon>Bacillota</taxon>
        <taxon>Clostridia</taxon>
        <taxon>Halanaerobiales</taxon>
        <taxon>Halarsenatibacteraceae</taxon>
        <taxon>Halarsenatibacter</taxon>
    </lineage>
</organism>
<evidence type="ECO:0000256" key="1">
    <source>
        <dbReference type="ARBA" id="ARBA00022490"/>
    </source>
</evidence>
<comment type="pathway">
    <text evidence="10 11">Cell wall biogenesis; peptidoglycan biosynthesis.</text>
</comment>
<keyword evidence="16" id="KW-1185">Reference proteome</keyword>
<evidence type="ECO:0000259" key="13">
    <source>
        <dbReference type="Pfam" id="PF02875"/>
    </source>
</evidence>
<name>A0A1G9JN66_9FIRM</name>
<evidence type="ECO:0000256" key="11">
    <source>
        <dbReference type="RuleBase" id="RU004136"/>
    </source>
</evidence>
<dbReference type="InterPro" id="IPR005863">
    <property type="entry name" value="UDP-N-AcMur_synth"/>
</dbReference>
<dbReference type="GO" id="GO:0009252">
    <property type="term" value="P:peptidoglycan biosynthetic process"/>
    <property type="evidence" value="ECO:0007669"/>
    <property type="project" value="UniProtKB-UniRule"/>
</dbReference>
<dbReference type="InterPro" id="IPR036565">
    <property type="entry name" value="Mur-like_cat_sf"/>
</dbReference>
<dbReference type="OrthoDB" id="9801978at2"/>
<evidence type="ECO:0000256" key="3">
    <source>
        <dbReference type="ARBA" id="ARBA00022618"/>
    </source>
</evidence>
<dbReference type="Gene3D" id="3.40.1190.10">
    <property type="entry name" value="Mur-like, catalytic domain"/>
    <property type="match status" value="1"/>
</dbReference>
<evidence type="ECO:0000256" key="5">
    <source>
        <dbReference type="ARBA" id="ARBA00022840"/>
    </source>
</evidence>
<dbReference type="InterPro" id="IPR004101">
    <property type="entry name" value="Mur_ligase_C"/>
</dbReference>
<comment type="subcellular location">
    <subcellularLocation>
        <location evidence="10 11">Cytoplasm</location>
    </subcellularLocation>
</comment>
<dbReference type="GO" id="GO:0071555">
    <property type="term" value="P:cell wall organization"/>
    <property type="evidence" value="ECO:0007669"/>
    <property type="project" value="UniProtKB-KW"/>
</dbReference>
<dbReference type="EC" id="6.3.2.10" evidence="10 11"/>
<keyword evidence="3 10" id="KW-0132">Cell division</keyword>
<dbReference type="STRING" id="321763.SAMN04488692_10442"/>
<dbReference type="PANTHER" id="PTHR43024:SF1">
    <property type="entry name" value="UDP-N-ACETYLMURAMOYL-TRIPEPTIDE--D-ALANYL-D-ALANINE LIGASE"/>
    <property type="match status" value="1"/>
</dbReference>
<evidence type="ECO:0000256" key="9">
    <source>
        <dbReference type="ARBA" id="ARBA00023316"/>
    </source>
</evidence>
<evidence type="ECO:0000256" key="10">
    <source>
        <dbReference type="HAMAP-Rule" id="MF_02019"/>
    </source>
</evidence>
<dbReference type="InterPro" id="IPR036615">
    <property type="entry name" value="Mur_ligase_C_dom_sf"/>
</dbReference>
<dbReference type="InterPro" id="IPR035911">
    <property type="entry name" value="MurE/MurF_N"/>
</dbReference>
<feature type="domain" description="Mur ligase N-terminal catalytic" evidence="12">
    <location>
        <begin position="26"/>
        <end position="98"/>
    </location>
</feature>